<evidence type="ECO:0000256" key="2">
    <source>
        <dbReference type="ARBA" id="ARBA00023306"/>
    </source>
</evidence>
<dbReference type="Gene3D" id="1.10.472.10">
    <property type="entry name" value="Cyclin-like"/>
    <property type="match status" value="1"/>
</dbReference>
<name>A0ABR2MNI1_9ASPA</name>
<sequence length="203" mass="21714">MKDESASMKGILVDWLVEVTEEYKLMANSLFHDIPYVDRFLSRNPIEKKKLQFLGVSCILIASKYEEIEPPNRRGHLVLINKLCKLAMDGKKGRPGAVVPVASSQAQLVADTGIDGYGDGLALGSHSSLPGSSGYGGFGIGSSLYRTPTGSSGIPSSIYPEVGPYSTTSSMYQVGQHLQPAGSSPGPRIPPGSGMYQSITHYF</sequence>
<evidence type="ECO:0000256" key="3">
    <source>
        <dbReference type="RuleBase" id="RU000383"/>
    </source>
</evidence>
<organism evidence="5 6">
    <name type="scientific">Platanthera guangdongensis</name>
    <dbReference type="NCBI Taxonomy" id="2320717"/>
    <lineage>
        <taxon>Eukaryota</taxon>
        <taxon>Viridiplantae</taxon>
        <taxon>Streptophyta</taxon>
        <taxon>Embryophyta</taxon>
        <taxon>Tracheophyta</taxon>
        <taxon>Spermatophyta</taxon>
        <taxon>Magnoliopsida</taxon>
        <taxon>Liliopsida</taxon>
        <taxon>Asparagales</taxon>
        <taxon>Orchidaceae</taxon>
        <taxon>Orchidoideae</taxon>
        <taxon>Orchideae</taxon>
        <taxon>Orchidinae</taxon>
        <taxon>Platanthera</taxon>
    </lineage>
</organism>
<dbReference type="InterPro" id="IPR036915">
    <property type="entry name" value="Cyclin-like_sf"/>
</dbReference>
<keyword evidence="3" id="KW-0195">Cyclin</keyword>
<evidence type="ECO:0000313" key="5">
    <source>
        <dbReference type="EMBL" id="KAK8965611.1"/>
    </source>
</evidence>
<feature type="domain" description="Cyclin-like" evidence="4">
    <location>
        <begin position="14"/>
        <end position="92"/>
    </location>
</feature>
<evidence type="ECO:0000259" key="4">
    <source>
        <dbReference type="SMART" id="SM00385"/>
    </source>
</evidence>
<evidence type="ECO:0000256" key="1">
    <source>
        <dbReference type="ARBA" id="ARBA00022618"/>
    </source>
</evidence>
<dbReference type="Pfam" id="PF00134">
    <property type="entry name" value="Cyclin_N"/>
    <property type="match status" value="1"/>
</dbReference>
<reference evidence="5 6" key="1">
    <citation type="journal article" date="2022" name="Nat. Plants">
        <title>Genomes of leafy and leafless Platanthera orchids illuminate the evolution of mycoheterotrophy.</title>
        <authorList>
            <person name="Li M.H."/>
            <person name="Liu K.W."/>
            <person name="Li Z."/>
            <person name="Lu H.C."/>
            <person name="Ye Q.L."/>
            <person name="Zhang D."/>
            <person name="Wang J.Y."/>
            <person name="Li Y.F."/>
            <person name="Zhong Z.M."/>
            <person name="Liu X."/>
            <person name="Yu X."/>
            <person name="Liu D.K."/>
            <person name="Tu X.D."/>
            <person name="Liu B."/>
            <person name="Hao Y."/>
            <person name="Liao X.Y."/>
            <person name="Jiang Y.T."/>
            <person name="Sun W.H."/>
            <person name="Chen J."/>
            <person name="Chen Y.Q."/>
            <person name="Ai Y."/>
            <person name="Zhai J.W."/>
            <person name="Wu S.S."/>
            <person name="Zhou Z."/>
            <person name="Hsiao Y.Y."/>
            <person name="Wu W.L."/>
            <person name="Chen Y.Y."/>
            <person name="Lin Y.F."/>
            <person name="Hsu J.L."/>
            <person name="Li C.Y."/>
            <person name="Wang Z.W."/>
            <person name="Zhao X."/>
            <person name="Zhong W.Y."/>
            <person name="Ma X.K."/>
            <person name="Ma L."/>
            <person name="Huang J."/>
            <person name="Chen G.Z."/>
            <person name="Huang M.Z."/>
            <person name="Huang L."/>
            <person name="Peng D.H."/>
            <person name="Luo Y.B."/>
            <person name="Zou S.Q."/>
            <person name="Chen S.P."/>
            <person name="Lan S."/>
            <person name="Tsai W.C."/>
            <person name="Van de Peer Y."/>
            <person name="Liu Z.J."/>
        </authorList>
    </citation>
    <scope>NUCLEOTIDE SEQUENCE [LARGE SCALE GENOMIC DNA]</scope>
    <source>
        <strain evidence="5">Lor288</strain>
    </source>
</reference>
<keyword evidence="2" id="KW-0131">Cell cycle</keyword>
<dbReference type="EMBL" id="JBBWWR010000006">
    <property type="protein sequence ID" value="KAK8965611.1"/>
    <property type="molecule type" value="Genomic_DNA"/>
</dbReference>
<dbReference type="PANTHER" id="PTHR10177">
    <property type="entry name" value="CYCLINS"/>
    <property type="match status" value="1"/>
</dbReference>
<evidence type="ECO:0000313" key="6">
    <source>
        <dbReference type="Proteomes" id="UP001412067"/>
    </source>
</evidence>
<dbReference type="InterPro" id="IPR039361">
    <property type="entry name" value="Cyclin"/>
</dbReference>
<dbReference type="SMART" id="SM00385">
    <property type="entry name" value="CYCLIN"/>
    <property type="match status" value="1"/>
</dbReference>
<comment type="similarity">
    <text evidence="3">Belongs to the cyclin family.</text>
</comment>
<dbReference type="Proteomes" id="UP001412067">
    <property type="component" value="Unassembled WGS sequence"/>
</dbReference>
<dbReference type="SUPFAM" id="SSF47954">
    <property type="entry name" value="Cyclin-like"/>
    <property type="match status" value="1"/>
</dbReference>
<keyword evidence="1" id="KW-0132">Cell division</keyword>
<dbReference type="InterPro" id="IPR006671">
    <property type="entry name" value="Cyclin_N"/>
</dbReference>
<proteinExistence type="inferred from homology"/>
<protein>
    <submittedName>
        <fullName evidence="5">Cyclin-A3-1</fullName>
    </submittedName>
</protein>
<dbReference type="InterPro" id="IPR013763">
    <property type="entry name" value="Cyclin-like_dom"/>
</dbReference>
<keyword evidence="6" id="KW-1185">Reference proteome</keyword>
<accession>A0ABR2MNI1</accession>
<comment type="caution">
    <text evidence="5">The sequence shown here is derived from an EMBL/GenBank/DDBJ whole genome shotgun (WGS) entry which is preliminary data.</text>
</comment>
<gene>
    <name evidence="5" type="primary">CYCA3-1</name>
    <name evidence="5" type="ORF">KSP40_PGU011460</name>
</gene>